<name>A0A5C5WPE5_9PLAN</name>
<accession>A0A5C5WPE5</accession>
<feature type="chain" id="PRO_5022959184" description="LTXXQ motif protein" evidence="3">
    <location>
        <begin position="19"/>
        <end position="124"/>
    </location>
</feature>
<keyword evidence="3" id="KW-0732">Signal</keyword>
<evidence type="ECO:0000256" key="3">
    <source>
        <dbReference type="SAM" id="SignalP"/>
    </source>
</evidence>
<reference evidence="4 5" key="1">
    <citation type="submission" date="2019-02" db="EMBL/GenBank/DDBJ databases">
        <title>Deep-cultivation of Planctomycetes and their phenomic and genomic characterization uncovers novel biology.</title>
        <authorList>
            <person name="Wiegand S."/>
            <person name="Jogler M."/>
            <person name="Boedeker C."/>
            <person name="Pinto D."/>
            <person name="Vollmers J."/>
            <person name="Rivas-Marin E."/>
            <person name="Kohn T."/>
            <person name="Peeters S.H."/>
            <person name="Heuer A."/>
            <person name="Rast P."/>
            <person name="Oberbeckmann S."/>
            <person name="Bunk B."/>
            <person name="Jeske O."/>
            <person name="Meyerdierks A."/>
            <person name="Storesund J.E."/>
            <person name="Kallscheuer N."/>
            <person name="Luecker S."/>
            <person name="Lage O.M."/>
            <person name="Pohl T."/>
            <person name="Merkel B.J."/>
            <person name="Hornburger P."/>
            <person name="Mueller R.-W."/>
            <person name="Bruemmer F."/>
            <person name="Labrenz M."/>
            <person name="Spormann A.M."/>
            <person name="Op Den Camp H."/>
            <person name="Overmann J."/>
            <person name="Amann R."/>
            <person name="Jetten M.S.M."/>
            <person name="Mascher T."/>
            <person name="Medema M.H."/>
            <person name="Devos D.P."/>
            <person name="Kaster A.-K."/>
            <person name="Ovreas L."/>
            <person name="Rohde M."/>
            <person name="Galperin M.Y."/>
            <person name="Jogler C."/>
        </authorList>
    </citation>
    <scope>NUCLEOTIDE SEQUENCE [LARGE SCALE GENOMIC DNA]</scope>
    <source>
        <strain evidence="4 5">KOR42</strain>
    </source>
</reference>
<gene>
    <name evidence="4" type="ORF">KOR42_32740</name>
</gene>
<feature type="coiled-coil region" evidence="1">
    <location>
        <begin position="54"/>
        <end position="88"/>
    </location>
</feature>
<protein>
    <recommendedName>
        <fullName evidence="6">LTXXQ motif protein</fullName>
    </recommendedName>
</protein>
<organism evidence="4 5">
    <name type="scientific">Thalassoglobus neptunius</name>
    <dbReference type="NCBI Taxonomy" id="1938619"/>
    <lineage>
        <taxon>Bacteria</taxon>
        <taxon>Pseudomonadati</taxon>
        <taxon>Planctomycetota</taxon>
        <taxon>Planctomycetia</taxon>
        <taxon>Planctomycetales</taxon>
        <taxon>Planctomycetaceae</taxon>
        <taxon>Thalassoglobus</taxon>
    </lineage>
</organism>
<feature type="signal peptide" evidence="3">
    <location>
        <begin position="1"/>
        <end position="18"/>
    </location>
</feature>
<dbReference type="Gene3D" id="1.20.120.1490">
    <property type="match status" value="1"/>
</dbReference>
<dbReference type="OrthoDB" id="214204at2"/>
<dbReference type="EMBL" id="SIHI01000009">
    <property type="protein sequence ID" value="TWT51991.1"/>
    <property type="molecule type" value="Genomic_DNA"/>
</dbReference>
<keyword evidence="5" id="KW-1185">Reference proteome</keyword>
<evidence type="ECO:0000313" key="4">
    <source>
        <dbReference type="EMBL" id="TWT51991.1"/>
    </source>
</evidence>
<dbReference type="RefSeq" id="WP_146510746.1">
    <property type="nucleotide sequence ID" value="NZ_SIHI01000009.1"/>
</dbReference>
<keyword evidence="1" id="KW-0175">Coiled coil</keyword>
<comment type="caution">
    <text evidence="4">The sequence shown here is derived from an EMBL/GenBank/DDBJ whole genome shotgun (WGS) entry which is preliminary data.</text>
</comment>
<sequence precursor="true">MKSMFAIGLCGFVLLLSAQVKVNLAQESDSTSQREATFRLPFHYGKIGVSPSQREKLKQIHNTYEERIEELRNQLKAVVSERNAAMEAELTAGQRLRLKELREESIQSKPRGQQPATPAENDQE</sequence>
<evidence type="ECO:0000313" key="5">
    <source>
        <dbReference type="Proteomes" id="UP000317243"/>
    </source>
</evidence>
<feature type="compositionally biased region" description="Polar residues" evidence="2">
    <location>
        <begin position="107"/>
        <end position="116"/>
    </location>
</feature>
<evidence type="ECO:0008006" key="6">
    <source>
        <dbReference type="Google" id="ProtNLM"/>
    </source>
</evidence>
<evidence type="ECO:0000256" key="1">
    <source>
        <dbReference type="SAM" id="Coils"/>
    </source>
</evidence>
<dbReference type="AlphaFoldDB" id="A0A5C5WPE5"/>
<dbReference type="Proteomes" id="UP000317243">
    <property type="component" value="Unassembled WGS sequence"/>
</dbReference>
<evidence type="ECO:0000256" key="2">
    <source>
        <dbReference type="SAM" id="MobiDB-lite"/>
    </source>
</evidence>
<proteinExistence type="predicted"/>
<feature type="region of interest" description="Disordered" evidence="2">
    <location>
        <begin position="102"/>
        <end position="124"/>
    </location>
</feature>